<evidence type="ECO:0000313" key="3">
    <source>
        <dbReference type="Proteomes" id="UP000265719"/>
    </source>
</evidence>
<reference evidence="2" key="1">
    <citation type="submission" date="2020-10" db="EMBL/GenBank/DDBJ databases">
        <title>De novo genome project of the cellulose decomposer Thermobifida halotolerans type strain.</title>
        <authorList>
            <person name="Nagy I."/>
            <person name="Horvath B."/>
            <person name="Kukolya J."/>
            <person name="Nagy I."/>
            <person name="Orsini M."/>
        </authorList>
    </citation>
    <scope>NUCLEOTIDE SEQUENCE</scope>
    <source>
        <strain evidence="2">DSM 44931</strain>
    </source>
</reference>
<dbReference type="EMBL" id="CP063196">
    <property type="protein sequence ID" value="UOE18554.1"/>
    <property type="molecule type" value="Genomic_DNA"/>
</dbReference>
<feature type="domain" description="Zinc finger CGNR" evidence="1">
    <location>
        <begin position="137"/>
        <end position="179"/>
    </location>
</feature>
<evidence type="ECO:0000313" key="2">
    <source>
        <dbReference type="EMBL" id="UOE18554.1"/>
    </source>
</evidence>
<gene>
    <name evidence="2" type="ORF">NI17_017270</name>
</gene>
<dbReference type="PANTHER" id="PTHR35525:SF3">
    <property type="entry name" value="BLL6575 PROTEIN"/>
    <property type="match status" value="1"/>
</dbReference>
<dbReference type="PANTHER" id="PTHR35525">
    <property type="entry name" value="BLL6575 PROTEIN"/>
    <property type="match status" value="1"/>
</dbReference>
<organism evidence="2 3">
    <name type="scientific">Thermobifida halotolerans</name>
    <dbReference type="NCBI Taxonomy" id="483545"/>
    <lineage>
        <taxon>Bacteria</taxon>
        <taxon>Bacillati</taxon>
        <taxon>Actinomycetota</taxon>
        <taxon>Actinomycetes</taxon>
        <taxon>Streptosporangiales</taxon>
        <taxon>Nocardiopsidaceae</taxon>
        <taxon>Thermobifida</taxon>
    </lineage>
</organism>
<dbReference type="InterPro" id="IPR023286">
    <property type="entry name" value="ABATE_dom_sf"/>
</dbReference>
<dbReference type="InterPro" id="IPR021005">
    <property type="entry name" value="Znf_CGNR"/>
</dbReference>
<keyword evidence="3" id="KW-1185">Reference proteome</keyword>
<dbReference type="InterPro" id="IPR010852">
    <property type="entry name" value="ABATE"/>
</dbReference>
<evidence type="ECO:0000259" key="1">
    <source>
        <dbReference type="Pfam" id="PF11706"/>
    </source>
</evidence>
<protein>
    <submittedName>
        <fullName evidence="2">CGNR zinc finger domain-containing protein</fullName>
    </submittedName>
</protein>
<dbReference type="SUPFAM" id="SSF160904">
    <property type="entry name" value="Jann2411-like"/>
    <property type="match status" value="1"/>
</dbReference>
<dbReference type="AlphaFoldDB" id="A0AA97M2X4"/>
<proteinExistence type="predicted"/>
<dbReference type="Gene3D" id="1.10.3300.10">
    <property type="entry name" value="Jann2411-like domain"/>
    <property type="match status" value="1"/>
</dbReference>
<sequence>MAASSTTPARPLVGEPVALDLLNTRWIAGSADRDLLETLDGLRRWLDDVDLTGRCPADLPTLANLVHTREILDRLVDTPGNPEAAEALNAVLAHGLVRRSLRSGGPEETVEFDHPSWAAAWTAADNYLTLLAEHPDRIRRCANPACVLRFLDTSKNGTRRWCSMATCGNRAKAARHHARARGGRAVRTAVPGGRDRGNGEVLRETGRP</sequence>
<name>A0AA97M2X4_9ACTN</name>
<dbReference type="KEGG" id="thao:NI17_017270"/>
<dbReference type="Pfam" id="PF07336">
    <property type="entry name" value="ABATE"/>
    <property type="match status" value="1"/>
</dbReference>
<accession>A0AA97M2X4</accession>
<dbReference type="Proteomes" id="UP000265719">
    <property type="component" value="Chromosome"/>
</dbReference>
<dbReference type="RefSeq" id="WP_068688078.1">
    <property type="nucleotide sequence ID" value="NZ_CP063196.1"/>
</dbReference>
<dbReference type="Pfam" id="PF11706">
    <property type="entry name" value="zf-CGNR"/>
    <property type="match status" value="1"/>
</dbReference>